<feature type="transmembrane region" description="Helical" evidence="9">
    <location>
        <begin position="7"/>
        <end position="24"/>
    </location>
</feature>
<dbReference type="InterPro" id="IPR047055">
    <property type="entry name" value="MotA-like"/>
</dbReference>
<dbReference type="EMBL" id="AP025592">
    <property type="protein sequence ID" value="BDG08075.1"/>
    <property type="molecule type" value="Genomic_DNA"/>
</dbReference>
<feature type="transmembrane region" description="Helical" evidence="9">
    <location>
        <begin position="181"/>
        <end position="201"/>
    </location>
</feature>
<dbReference type="InterPro" id="IPR002898">
    <property type="entry name" value="MotA_ExbB_proton_chnl"/>
</dbReference>
<dbReference type="Proteomes" id="UP001162734">
    <property type="component" value="Chromosome"/>
</dbReference>
<feature type="transmembrane region" description="Helical" evidence="9">
    <location>
        <begin position="148"/>
        <end position="169"/>
    </location>
</feature>
<accession>A0ABM7X8A8</accession>
<evidence type="ECO:0000259" key="10">
    <source>
        <dbReference type="Pfam" id="PF01618"/>
    </source>
</evidence>
<protein>
    <submittedName>
        <fullName evidence="11">Chemotaxis protein MotA</fullName>
    </submittedName>
</protein>
<keyword evidence="7 9" id="KW-1133">Transmembrane helix</keyword>
<evidence type="ECO:0000256" key="2">
    <source>
        <dbReference type="ARBA" id="ARBA00008038"/>
    </source>
</evidence>
<evidence type="ECO:0000256" key="3">
    <source>
        <dbReference type="ARBA" id="ARBA00022448"/>
    </source>
</evidence>
<comment type="similarity">
    <text evidence="2">Belongs to the MotA family.</text>
</comment>
<reference evidence="12" key="1">
    <citation type="journal article" date="2022" name="Int. J. Syst. Evol. Microbiol.">
        <title>Anaeromyxobacter oryzae sp. nov., Anaeromyxobacter diazotrophicus sp. nov. and Anaeromyxobacter paludicola sp. nov., isolated from paddy soils.</title>
        <authorList>
            <person name="Itoh H."/>
            <person name="Xu Z."/>
            <person name="Mise K."/>
            <person name="Masuda Y."/>
            <person name="Ushijima N."/>
            <person name="Hayakawa C."/>
            <person name="Shiratori Y."/>
            <person name="Senoo K."/>
        </authorList>
    </citation>
    <scope>NUCLEOTIDE SEQUENCE [LARGE SCALE GENOMIC DNA]</scope>
    <source>
        <strain evidence="12">Red630</strain>
    </source>
</reference>
<evidence type="ECO:0000313" key="12">
    <source>
        <dbReference type="Proteomes" id="UP001162734"/>
    </source>
</evidence>
<feature type="transmembrane region" description="Helical" evidence="9">
    <location>
        <begin position="30"/>
        <end position="50"/>
    </location>
</feature>
<evidence type="ECO:0000256" key="6">
    <source>
        <dbReference type="ARBA" id="ARBA00022779"/>
    </source>
</evidence>
<keyword evidence="12" id="KW-1185">Reference proteome</keyword>
<keyword evidence="6" id="KW-0283">Flagellar rotation</keyword>
<evidence type="ECO:0000256" key="5">
    <source>
        <dbReference type="ARBA" id="ARBA00022692"/>
    </source>
</evidence>
<organism evidence="11 12">
    <name type="scientific">Anaeromyxobacter paludicola</name>
    <dbReference type="NCBI Taxonomy" id="2918171"/>
    <lineage>
        <taxon>Bacteria</taxon>
        <taxon>Pseudomonadati</taxon>
        <taxon>Myxococcota</taxon>
        <taxon>Myxococcia</taxon>
        <taxon>Myxococcales</taxon>
        <taxon>Cystobacterineae</taxon>
        <taxon>Anaeromyxobacteraceae</taxon>
        <taxon>Anaeromyxobacter</taxon>
    </lineage>
</organism>
<keyword evidence="8 9" id="KW-0472">Membrane</keyword>
<proteinExistence type="inferred from homology"/>
<evidence type="ECO:0000313" key="11">
    <source>
        <dbReference type="EMBL" id="BDG08075.1"/>
    </source>
</evidence>
<evidence type="ECO:0000256" key="4">
    <source>
        <dbReference type="ARBA" id="ARBA00022475"/>
    </source>
</evidence>
<name>A0ABM7X8A8_9BACT</name>
<sequence length="250" mass="27242">MRTTTYLGLVLGIAVVYLAVVFKGGNYTIFTNYVALMIAVGGTFAATTLSSSRTTIGHGMSAVSKMFVAGSVPPRRVAEEMVQLARQAKAHGASSIDLTQLRLRDPFLVKGLQLVVDGVEPQRIEELMRLESDILSEKRRAAERMFRLMGTYSPMFGLVGTLIGLIQMLKGLTDPRAIGQGMSVALMATFYGVLLAGLFFLPLAGKVRTMDLDERLVRDQIVAGLIAIRLGENPENVRETLEVFSQEARA</sequence>
<evidence type="ECO:0000256" key="7">
    <source>
        <dbReference type="ARBA" id="ARBA00022989"/>
    </source>
</evidence>
<comment type="subcellular location">
    <subcellularLocation>
        <location evidence="1">Cell membrane</location>
        <topology evidence="1">Multi-pass membrane protein</topology>
    </subcellularLocation>
</comment>
<keyword evidence="4" id="KW-1003">Cell membrane</keyword>
<dbReference type="InterPro" id="IPR000540">
    <property type="entry name" value="Flag_MotA_CS"/>
</dbReference>
<dbReference type="RefSeq" id="WP_248345221.1">
    <property type="nucleotide sequence ID" value="NZ_AP025592.1"/>
</dbReference>
<keyword evidence="3" id="KW-0813">Transport</keyword>
<dbReference type="Pfam" id="PF01618">
    <property type="entry name" value="MotA_ExbB"/>
    <property type="match status" value="1"/>
</dbReference>
<evidence type="ECO:0000256" key="9">
    <source>
        <dbReference type="SAM" id="Phobius"/>
    </source>
</evidence>
<evidence type="ECO:0000256" key="8">
    <source>
        <dbReference type="ARBA" id="ARBA00023136"/>
    </source>
</evidence>
<feature type="domain" description="MotA/TolQ/ExbB proton channel" evidence="10">
    <location>
        <begin position="103"/>
        <end position="209"/>
    </location>
</feature>
<keyword evidence="5 9" id="KW-0812">Transmembrane</keyword>
<evidence type="ECO:0000256" key="1">
    <source>
        <dbReference type="ARBA" id="ARBA00004651"/>
    </source>
</evidence>
<gene>
    <name evidence="11" type="primary">motA-1</name>
    <name evidence="11" type="ORF">AMPC_11880</name>
</gene>
<dbReference type="PROSITE" id="PS01307">
    <property type="entry name" value="MOTA"/>
    <property type="match status" value="1"/>
</dbReference>
<dbReference type="PANTHER" id="PTHR30433">
    <property type="entry name" value="CHEMOTAXIS PROTEIN MOTA"/>
    <property type="match status" value="1"/>
</dbReference>